<dbReference type="Gene3D" id="1.25.40.20">
    <property type="entry name" value="Ankyrin repeat-containing domain"/>
    <property type="match status" value="1"/>
</dbReference>
<proteinExistence type="predicted"/>
<reference evidence="1 2" key="1">
    <citation type="journal article" date="2014" name="BMC Genomics">
        <title>Adaptive genomic structural variation in the grape powdery mildew pathogen, Erysiphe necator.</title>
        <authorList>
            <person name="Jones L."/>
            <person name="Riaz S."/>
            <person name="Morales-Cruz A."/>
            <person name="Amrine K.C."/>
            <person name="McGuire B."/>
            <person name="Gubler W.D."/>
            <person name="Walker M.A."/>
            <person name="Cantu D."/>
        </authorList>
    </citation>
    <scope>NUCLEOTIDE SEQUENCE [LARGE SCALE GENOMIC DNA]</scope>
    <source>
        <strain evidence="2">c</strain>
    </source>
</reference>
<accession>A0A0B1NYP9</accession>
<dbReference type="OMA" id="CLFVTET"/>
<organism evidence="1 2">
    <name type="scientific">Uncinula necator</name>
    <name type="common">Grape powdery mildew</name>
    <dbReference type="NCBI Taxonomy" id="52586"/>
    <lineage>
        <taxon>Eukaryota</taxon>
        <taxon>Fungi</taxon>
        <taxon>Dikarya</taxon>
        <taxon>Ascomycota</taxon>
        <taxon>Pezizomycotina</taxon>
        <taxon>Leotiomycetes</taxon>
        <taxon>Erysiphales</taxon>
        <taxon>Erysiphaceae</taxon>
        <taxon>Erysiphe</taxon>
    </lineage>
</organism>
<dbReference type="Pfam" id="PF12796">
    <property type="entry name" value="Ank_2"/>
    <property type="match status" value="1"/>
</dbReference>
<protein>
    <submittedName>
        <fullName evidence="1">Putative ankyrin repeat-containing protein</fullName>
    </submittedName>
</protein>
<dbReference type="AlphaFoldDB" id="A0A0B1NYP9"/>
<evidence type="ECO:0000313" key="2">
    <source>
        <dbReference type="Proteomes" id="UP000030854"/>
    </source>
</evidence>
<name>A0A0B1NYP9_UNCNE</name>
<dbReference type="STRING" id="52586.A0A0B1NYP9"/>
<dbReference type="InterPro" id="IPR036770">
    <property type="entry name" value="Ankyrin_rpt-contain_sf"/>
</dbReference>
<dbReference type="SUPFAM" id="SSF48403">
    <property type="entry name" value="Ankyrin repeat"/>
    <property type="match status" value="1"/>
</dbReference>
<keyword evidence="2" id="KW-1185">Reference proteome</keyword>
<dbReference type="HOGENOM" id="CLU_078327_0_0_1"/>
<dbReference type="EMBL" id="JNVN01003247">
    <property type="protein sequence ID" value="KHJ31108.1"/>
    <property type="molecule type" value="Genomic_DNA"/>
</dbReference>
<gene>
    <name evidence="1" type="ORF">EV44_g4789</name>
</gene>
<comment type="caution">
    <text evidence="1">The sequence shown here is derived from an EMBL/GenBank/DDBJ whole genome shotgun (WGS) entry which is preliminary data.</text>
</comment>
<dbReference type="InterPro" id="IPR002110">
    <property type="entry name" value="Ankyrin_rpt"/>
</dbReference>
<dbReference type="Proteomes" id="UP000030854">
    <property type="component" value="Unassembled WGS sequence"/>
</dbReference>
<sequence>MALPNLFLLAADDPSRLLQVLRESPSLASSQDEQGYSLLHAAASYNHVELLRSLVQEFHVHVDLRDIDGETALYVAETIDCARLLVEELNADMTIRSSEGKTALQKITEEDEFPHVAVYLRTKELENLAAGDQKSGAQNHVSASSEIPSLPDGFSVKFSTVAPEEIGDVLDSDMKQKIEQLASRPDFDTDVGQNALRELVKDVLKSKETERNTRQKTI</sequence>
<evidence type="ECO:0000313" key="1">
    <source>
        <dbReference type="EMBL" id="KHJ31108.1"/>
    </source>
</evidence>